<keyword evidence="3 7" id="KW-0378">Hydrolase</keyword>
<protein>
    <submittedName>
        <fullName evidence="7">Arylsulfatase</fullName>
        <ecNumber evidence="7">3.1.6.1</ecNumber>
    </submittedName>
</protein>
<accession>A0A380WNX1</accession>
<evidence type="ECO:0000259" key="6">
    <source>
        <dbReference type="Pfam" id="PF00884"/>
    </source>
</evidence>
<dbReference type="PANTHER" id="PTHR42693">
    <property type="entry name" value="ARYLSULFATASE FAMILY MEMBER"/>
    <property type="match status" value="1"/>
</dbReference>
<feature type="compositionally biased region" description="Basic and acidic residues" evidence="5">
    <location>
        <begin position="12"/>
        <end position="21"/>
    </location>
</feature>
<evidence type="ECO:0000313" key="7">
    <source>
        <dbReference type="EMBL" id="SUU90550.1"/>
    </source>
</evidence>
<dbReference type="GO" id="GO:0004065">
    <property type="term" value="F:arylsulfatase activity"/>
    <property type="evidence" value="ECO:0007669"/>
    <property type="project" value="UniProtKB-EC"/>
</dbReference>
<keyword evidence="4" id="KW-0106">Calcium</keyword>
<sequence length="744" mass="83012">MTSEFRGHIGRTHHESERDYADIPVGPAGKPNVIYVVLDDVGYSDLGCFGSSIDTPNFDSLADNGLRYSNFHTTTLCSPTRACLLTGRNHHSVGMRYLANADMGWPSGRGAISHRAGTLAEMLKLQGYATYAVGKWHLAPTENANAAGPFDQWPLGRGFERFYGFMNGSTDQFHPELCQDNQQVPPPATPEQGYHLSDDLSDRAVRYIADKMAIWPDKPFFLYLCYGAGHFPHQAPESALARYRGRFGHGWDEERVQRLAKQKAMGLVPESTELPPPNPGVRAWAELSPEEREVSEHMQEAYAALLGHTDAAFGKLLDFLDRTGIRDNTIIVLISDNGASTDCDPDGTTNVLRWFNRLPEDYAVSRERMAEIGTARSSGNYPWGWAQASNTPLKLYKSFTHGGGVRDPMIFSWPSGISDKGEVRSQFTHVTDITPTIMQLCGVTPPESINGVAQMPIHGESFAYSFDAPDAATAKQSQYFEMYGHRSIWHRGWKAVTQHKAGSDFDSERWELYHLDEDFSELRDLSQERPEKLAEMKERWWAEAGRYGVMPLDDSDVLFKPPYRPGAPRWRNECSYFPPISSIPAEAAPMTQDVSHRITVEIERSDASQGGALVCFGSCHGGYALDVIENRLVYTYNYAGFEVSRLISDRDLPLGKTTVAFEFDKTGTLKGRGRLTVDGQPAGEHVFERTLLRLSLSPLMFGRSNAEPVDPDRQTNPDFSGRILRIDYAIADDREVGPPSLDVD</sequence>
<dbReference type="InterPro" id="IPR050738">
    <property type="entry name" value="Sulfatase"/>
</dbReference>
<dbReference type="Gene3D" id="3.40.720.10">
    <property type="entry name" value="Alkaline Phosphatase, subunit A"/>
    <property type="match status" value="1"/>
</dbReference>
<reference evidence="7 8" key="1">
    <citation type="submission" date="2018-06" db="EMBL/GenBank/DDBJ databases">
        <authorList>
            <consortium name="Pathogen Informatics"/>
            <person name="Doyle S."/>
        </authorList>
    </citation>
    <scope>NUCLEOTIDE SEQUENCE [LARGE SCALE GENOMIC DNA]</scope>
    <source>
        <strain evidence="7 8">NCTC10684</strain>
    </source>
</reference>
<dbReference type="EC" id="3.1.6.1" evidence="7"/>
<keyword evidence="2" id="KW-0479">Metal-binding</keyword>
<dbReference type="OrthoDB" id="9803751at2"/>
<dbReference type="InterPro" id="IPR024607">
    <property type="entry name" value="Sulfatase_CS"/>
</dbReference>
<dbReference type="CDD" id="cd16025">
    <property type="entry name" value="PAS_like"/>
    <property type="match status" value="1"/>
</dbReference>
<dbReference type="InterPro" id="IPR017850">
    <property type="entry name" value="Alkaline_phosphatase_core_sf"/>
</dbReference>
<feature type="domain" description="Sulfatase N-terminal" evidence="6">
    <location>
        <begin position="31"/>
        <end position="443"/>
    </location>
</feature>
<proteinExistence type="inferred from homology"/>
<evidence type="ECO:0000313" key="8">
    <source>
        <dbReference type="Proteomes" id="UP000254701"/>
    </source>
</evidence>
<dbReference type="SUPFAM" id="SSF53649">
    <property type="entry name" value="Alkaline phosphatase-like"/>
    <property type="match status" value="1"/>
</dbReference>
<evidence type="ECO:0000256" key="4">
    <source>
        <dbReference type="ARBA" id="ARBA00022837"/>
    </source>
</evidence>
<dbReference type="Gene3D" id="3.30.1120.10">
    <property type="match status" value="1"/>
</dbReference>
<dbReference type="PROSITE" id="PS00149">
    <property type="entry name" value="SULFATASE_2"/>
    <property type="match status" value="1"/>
</dbReference>
<feature type="region of interest" description="Disordered" evidence="5">
    <location>
        <begin position="1"/>
        <end position="24"/>
    </location>
</feature>
<dbReference type="InterPro" id="IPR000917">
    <property type="entry name" value="Sulfatase_N"/>
</dbReference>
<gene>
    <name evidence="7" type="primary">atsA_3</name>
    <name evidence="7" type="ORF">NCTC10684_03808</name>
</gene>
<evidence type="ECO:0000256" key="5">
    <source>
        <dbReference type="SAM" id="MobiDB-lite"/>
    </source>
</evidence>
<dbReference type="Pfam" id="PF00884">
    <property type="entry name" value="Sulfatase"/>
    <property type="match status" value="1"/>
</dbReference>
<dbReference type="RefSeq" id="WP_115732525.1">
    <property type="nucleotide sequence ID" value="NZ_BAAAVY010000034.1"/>
</dbReference>
<evidence type="ECO:0000256" key="1">
    <source>
        <dbReference type="ARBA" id="ARBA00008779"/>
    </source>
</evidence>
<evidence type="ECO:0000256" key="3">
    <source>
        <dbReference type="ARBA" id="ARBA00022801"/>
    </source>
</evidence>
<dbReference type="EMBL" id="UFSM01000001">
    <property type="protein sequence ID" value="SUU90550.1"/>
    <property type="molecule type" value="Genomic_DNA"/>
</dbReference>
<evidence type="ECO:0000256" key="2">
    <source>
        <dbReference type="ARBA" id="ARBA00022723"/>
    </source>
</evidence>
<comment type="similarity">
    <text evidence="1">Belongs to the sulfatase family.</text>
</comment>
<name>A0A380WNX1_AMIAI</name>
<dbReference type="AlphaFoldDB" id="A0A380WNX1"/>
<dbReference type="GO" id="GO:0046872">
    <property type="term" value="F:metal ion binding"/>
    <property type="evidence" value="ECO:0007669"/>
    <property type="project" value="UniProtKB-KW"/>
</dbReference>
<dbReference type="Proteomes" id="UP000254701">
    <property type="component" value="Unassembled WGS sequence"/>
</dbReference>
<organism evidence="7 8">
    <name type="scientific">Aminobacter aminovorans</name>
    <name type="common">Chelatobacter heintzii</name>
    <dbReference type="NCBI Taxonomy" id="83263"/>
    <lineage>
        <taxon>Bacteria</taxon>
        <taxon>Pseudomonadati</taxon>
        <taxon>Pseudomonadota</taxon>
        <taxon>Alphaproteobacteria</taxon>
        <taxon>Hyphomicrobiales</taxon>
        <taxon>Phyllobacteriaceae</taxon>
        <taxon>Aminobacter</taxon>
    </lineage>
</organism>